<proteinExistence type="predicted"/>
<dbReference type="Pfam" id="PF08238">
    <property type="entry name" value="Sel1"/>
    <property type="match status" value="2"/>
</dbReference>
<dbReference type="Gene3D" id="1.25.40.10">
    <property type="entry name" value="Tetratricopeptide repeat domain"/>
    <property type="match status" value="1"/>
</dbReference>
<dbReference type="PANTHER" id="PTHR43628">
    <property type="entry name" value="ACTIVATOR OF C KINASE PROTEIN 1-RELATED"/>
    <property type="match status" value="1"/>
</dbReference>
<dbReference type="InterPro" id="IPR011990">
    <property type="entry name" value="TPR-like_helical_dom_sf"/>
</dbReference>
<evidence type="ECO:0000313" key="2">
    <source>
        <dbReference type="EMBL" id="OIQ98331.1"/>
    </source>
</evidence>
<dbReference type="SUPFAM" id="SSF81901">
    <property type="entry name" value="HCP-like"/>
    <property type="match status" value="1"/>
</dbReference>
<dbReference type="AlphaFoldDB" id="A0A1J5S988"/>
<gene>
    <name evidence="2" type="primary">podJ_2</name>
    <name evidence="2" type="ORF">GALL_196090</name>
</gene>
<dbReference type="InterPro" id="IPR052945">
    <property type="entry name" value="Mitotic_Regulator"/>
</dbReference>
<accession>A0A1J5S988</accession>
<dbReference type="PANTHER" id="PTHR43628:SF1">
    <property type="entry name" value="CHITIN SYNTHASE REGULATORY FACTOR 2-RELATED"/>
    <property type="match status" value="1"/>
</dbReference>
<feature type="compositionally biased region" description="Pro residues" evidence="1">
    <location>
        <begin position="194"/>
        <end position="204"/>
    </location>
</feature>
<sequence>MAWQKGAVLSLFLGASLAVLSAGWQGALAETPYDAGVAAYSRGDYAAARQAWEQALSGGDWEAARNLGLLYRKGLGVAPDAGRALDYYREAAAHGVINARLNLAELYLSGQGVPRDVAKAKALLQAAADAGNMAARYRLDEIQDAEARGGHELALTAPSSGPRLTPVAAAAVPSPAQDQLSPPPHQPEPTQAKPEPPQAKPEPPQAKAKPPQAKTERHRDPPPDSPRAAVSPPVPGRKPPPPASAPRLNKAVVAVVRQVAADVPPPLPLAQIDAMPVRLAPLREPGQIRVHVASYRDEGAAAQGWLRYNLPGLSPDLDAVVVPGQGRFVRLYAVGPRDLVLDLCADAKTRGAWCAAGQAKK</sequence>
<name>A0A1J5S988_9ZZZZ</name>
<reference evidence="2" key="1">
    <citation type="submission" date="2016-10" db="EMBL/GenBank/DDBJ databases">
        <title>Sequence of Gallionella enrichment culture.</title>
        <authorList>
            <person name="Poehlein A."/>
            <person name="Muehling M."/>
            <person name="Daniel R."/>
        </authorList>
    </citation>
    <scope>NUCLEOTIDE SEQUENCE</scope>
</reference>
<dbReference type="InterPro" id="IPR006597">
    <property type="entry name" value="Sel1-like"/>
</dbReference>
<evidence type="ECO:0000256" key="1">
    <source>
        <dbReference type="SAM" id="MobiDB-lite"/>
    </source>
</evidence>
<protein>
    <submittedName>
        <fullName evidence="2">Localization factor PodJL</fullName>
    </submittedName>
</protein>
<organism evidence="2">
    <name type="scientific">mine drainage metagenome</name>
    <dbReference type="NCBI Taxonomy" id="410659"/>
    <lineage>
        <taxon>unclassified sequences</taxon>
        <taxon>metagenomes</taxon>
        <taxon>ecological metagenomes</taxon>
    </lineage>
</organism>
<dbReference type="SMART" id="SM00671">
    <property type="entry name" value="SEL1"/>
    <property type="match status" value="2"/>
</dbReference>
<feature type="region of interest" description="Disordered" evidence="1">
    <location>
        <begin position="154"/>
        <end position="246"/>
    </location>
</feature>
<comment type="caution">
    <text evidence="2">The sequence shown here is derived from an EMBL/GenBank/DDBJ whole genome shotgun (WGS) entry which is preliminary data.</text>
</comment>
<feature type="compositionally biased region" description="Low complexity" evidence="1">
    <location>
        <begin position="166"/>
        <end position="176"/>
    </location>
</feature>
<feature type="compositionally biased region" description="Pro residues" evidence="1">
    <location>
        <begin position="232"/>
        <end position="244"/>
    </location>
</feature>
<dbReference type="EMBL" id="MLJW01000120">
    <property type="protein sequence ID" value="OIQ98331.1"/>
    <property type="molecule type" value="Genomic_DNA"/>
</dbReference>